<feature type="transmembrane region" description="Helical" evidence="7">
    <location>
        <begin position="184"/>
        <end position="201"/>
    </location>
</feature>
<dbReference type="SUPFAM" id="SSF161098">
    <property type="entry name" value="MetI-like"/>
    <property type="match status" value="1"/>
</dbReference>
<comment type="subcellular location">
    <subcellularLocation>
        <location evidence="1 7">Cell membrane</location>
        <topology evidence="1 7">Multi-pass membrane protein</topology>
    </subcellularLocation>
</comment>
<proteinExistence type="inferred from homology"/>
<keyword evidence="3" id="KW-1003">Cell membrane</keyword>
<dbReference type="Pfam" id="PF19300">
    <property type="entry name" value="BPD_transp_1_N"/>
    <property type="match status" value="1"/>
</dbReference>
<name>A0ABS9L9S1_9MICC</name>
<evidence type="ECO:0000256" key="5">
    <source>
        <dbReference type="ARBA" id="ARBA00022989"/>
    </source>
</evidence>
<sequence length="319" mass="33663">MRSITKWWKLIVLKRLGSSLALLTMVSAITFCMILLVPGDPAVTAAGPEATNEQIEETRERLGLNDNMLVQFGRWFAGAVSGELGSSLQGGTPVSQLIGERFPVTLGLAVAALVIAVAVAVPAAIIAAANKGKLVDRLITLVASAGVAVPTFWLGLMLVVGFSLYARLLPSSGYAPFWEDPLEWARFIIMPALTLAAAPAAEIARQLRGSMIGVLEQDYIRTATAKGLLPRAVLLKHALKNAGVPAMTVIGLQAAFLLGGSVIVEQIFGIPGLGALSITAVLQRDIPVIQGAVLVTAISVLVVNLLVDLSYRIFNPKVR</sequence>
<evidence type="ECO:0000259" key="8">
    <source>
        <dbReference type="PROSITE" id="PS50928"/>
    </source>
</evidence>
<feature type="transmembrane region" description="Helical" evidence="7">
    <location>
        <begin position="138"/>
        <end position="164"/>
    </location>
</feature>
<keyword evidence="6 7" id="KW-0472">Membrane</keyword>
<accession>A0ABS9L9S1</accession>
<evidence type="ECO:0000256" key="7">
    <source>
        <dbReference type="RuleBase" id="RU363032"/>
    </source>
</evidence>
<evidence type="ECO:0000313" key="9">
    <source>
        <dbReference type="EMBL" id="MCG2623430.1"/>
    </source>
</evidence>
<feature type="domain" description="ABC transmembrane type-1" evidence="8">
    <location>
        <begin position="102"/>
        <end position="307"/>
    </location>
</feature>
<evidence type="ECO:0000256" key="1">
    <source>
        <dbReference type="ARBA" id="ARBA00004651"/>
    </source>
</evidence>
<evidence type="ECO:0000256" key="3">
    <source>
        <dbReference type="ARBA" id="ARBA00022475"/>
    </source>
</evidence>
<comment type="similarity">
    <text evidence="7">Belongs to the binding-protein-dependent transport system permease family.</text>
</comment>
<evidence type="ECO:0000313" key="10">
    <source>
        <dbReference type="Proteomes" id="UP001165368"/>
    </source>
</evidence>
<dbReference type="Gene3D" id="1.10.3720.10">
    <property type="entry name" value="MetI-like"/>
    <property type="match status" value="1"/>
</dbReference>
<dbReference type="Pfam" id="PF00528">
    <property type="entry name" value="BPD_transp_1"/>
    <property type="match status" value="1"/>
</dbReference>
<feature type="transmembrane region" description="Helical" evidence="7">
    <location>
        <begin position="104"/>
        <end position="126"/>
    </location>
</feature>
<dbReference type="CDD" id="cd06261">
    <property type="entry name" value="TM_PBP2"/>
    <property type="match status" value="1"/>
</dbReference>
<feature type="transmembrane region" description="Helical" evidence="7">
    <location>
        <begin position="244"/>
        <end position="268"/>
    </location>
</feature>
<keyword evidence="5 7" id="KW-1133">Transmembrane helix</keyword>
<comment type="caution">
    <text evidence="9">The sequence shown here is derived from an EMBL/GenBank/DDBJ whole genome shotgun (WGS) entry which is preliminary data.</text>
</comment>
<dbReference type="RefSeq" id="WP_237822731.1">
    <property type="nucleotide sequence ID" value="NZ_JAKLTQ010000013.1"/>
</dbReference>
<dbReference type="PANTHER" id="PTHR43163">
    <property type="entry name" value="DIPEPTIDE TRANSPORT SYSTEM PERMEASE PROTEIN DPPB-RELATED"/>
    <property type="match status" value="1"/>
</dbReference>
<protein>
    <submittedName>
        <fullName evidence="9">ABC transporter permease</fullName>
    </submittedName>
</protein>
<keyword evidence="4 7" id="KW-0812">Transmembrane</keyword>
<dbReference type="Proteomes" id="UP001165368">
    <property type="component" value="Unassembled WGS sequence"/>
</dbReference>
<evidence type="ECO:0000256" key="2">
    <source>
        <dbReference type="ARBA" id="ARBA00022448"/>
    </source>
</evidence>
<dbReference type="EMBL" id="JAKLTQ010000013">
    <property type="protein sequence ID" value="MCG2623430.1"/>
    <property type="molecule type" value="Genomic_DNA"/>
</dbReference>
<dbReference type="PANTHER" id="PTHR43163:SF6">
    <property type="entry name" value="DIPEPTIDE TRANSPORT SYSTEM PERMEASE PROTEIN DPPB-RELATED"/>
    <property type="match status" value="1"/>
</dbReference>
<dbReference type="InterPro" id="IPR045621">
    <property type="entry name" value="BPD_transp_1_N"/>
</dbReference>
<keyword evidence="10" id="KW-1185">Reference proteome</keyword>
<feature type="transmembrane region" description="Helical" evidence="7">
    <location>
        <begin position="288"/>
        <end position="307"/>
    </location>
</feature>
<organism evidence="9 10">
    <name type="scientific">Arthrobacter hankyongi</name>
    <dbReference type="NCBI Taxonomy" id="2904801"/>
    <lineage>
        <taxon>Bacteria</taxon>
        <taxon>Bacillati</taxon>
        <taxon>Actinomycetota</taxon>
        <taxon>Actinomycetes</taxon>
        <taxon>Micrococcales</taxon>
        <taxon>Micrococcaceae</taxon>
        <taxon>Arthrobacter</taxon>
    </lineage>
</organism>
<evidence type="ECO:0000256" key="4">
    <source>
        <dbReference type="ARBA" id="ARBA00022692"/>
    </source>
</evidence>
<reference evidence="9" key="1">
    <citation type="submission" date="2022-01" db="EMBL/GenBank/DDBJ databases">
        <authorList>
            <person name="Jo J.-H."/>
            <person name="Im W.-T."/>
        </authorList>
    </citation>
    <scope>NUCLEOTIDE SEQUENCE</scope>
    <source>
        <strain evidence="9">I2-34</strain>
    </source>
</reference>
<gene>
    <name evidence="9" type="ORF">LVY72_16150</name>
</gene>
<dbReference type="InterPro" id="IPR000515">
    <property type="entry name" value="MetI-like"/>
</dbReference>
<feature type="transmembrane region" description="Helical" evidence="7">
    <location>
        <begin position="20"/>
        <end position="39"/>
    </location>
</feature>
<evidence type="ECO:0000256" key="6">
    <source>
        <dbReference type="ARBA" id="ARBA00023136"/>
    </source>
</evidence>
<dbReference type="InterPro" id="IPR035906">
    <property type="entry name" value="MetI-like_sf"/>
</dbReference>
<dbReference type="PROSITE" id="PS50928">
    <property type="entry name" value="ABC_TM1"/>
    <property type="match status" value="1"/>
</dbReference>
<keyword evidence="2 7" id="KW-0813">Transport</keyword>